<dbReference type="GO" id="GO:0006523">
    <property type="term" value="P:alanine biosynthetic process"/>
    <property type="evidence" value="ECO:0007669"/>
    <property type="project" value="InterPro"/>
</dbReference>
<feature type="modified residue" description="Pyruvic acid (Ser)" evidence="9">
    <location>
        <position position="28"/>
    </location>
</feature>
<dbReference type="GO" id="GO:0005829">
    <property type="term" value="C:cytosol"/>
    <property type="evidence" value="ECO:0007669"/>
    <property type="project" value="TreeGrafter"/>
</dbReference>
<dbReference type="GO" id="GO:0004068">
    <property type="term" value="F:aspartate 1-decarboxylase activity"/>
    <property type="evidence" value="ECO:0007669"/>
    <property type="project" value="UniProtKB-UniRule"/>
</dbReference>
<accession>C0VYK0</accession>
<dbReference type="Pfam" id="PF02261">
    <property type="entry name" value="Asp_decarbox"/>
    <property type="match status" value="1"/>
</dbReference>
<dbReference type="AlphaFoldDB" id="C0VYK0"/>
<gene>
    <name evidence="9 10" type="primary">panD</name>
    <name evidence="10" type="ORF">HMPREF0044_0240</name>
</gene>
<feature type="chain" id="PRO_5013997465" description="Aspartate 1-decarboxylase beta chain" evidence="9">
    <location>
        <begin position="1"/>
        <end position="27"/>
    </location>
</feature>
<sequence>MAEFLREMMIGKIHRATVTAADLHYVGSITVDGLLLDAANILEGQKVDVVNVNNGARLSTYTIRGENGSGIIQLNGAAAHHVTPGDIVIIMAYAQVPDSQARGFKQSVVLVNENNQIIHQGNNAGVIPAGMENSTGGPKPLHSAGTI</sequence>
<evidence type="ECO:0000256" key="2">
    <source>
        <dbReference type="ARBA" id="ARBA00022655"/>
    </source>
</evidence>
<evidence type="ECO:0000256" key="4">
    <source>
        <dbReference type="ARBA" id="ARBA00022813"/>
    </source>
</evidence>
<feature type="chain" id="PRO_5013997467" description="Aspartate 1-decarboxylase alpha chain" evidence="9">
    <location>
        <begin position="28"/>
        <end position="147"/>
    </location>
</feature>
<comment type="similarity">
    <text evidence="9">Belongs to the PanD family.</text>
</comment>
<dbReference type="EC" id="4.1.1.11" evidence="9"/>
<keyword evidence="6 9" id="KW-0456">Lyase</keyword>
<keyword evidence="8 9" id="KW-0670">Pyruvate</keyword>
<dbReference type="RefSeq" id="WP_006547237.1">
    <property type="nucleotide sequence ID" value="NZ_DS999545.1"/>
</dbReference>
<dbReference type="InterPro" id="IPR009010">
    <property type="entry name" value="Asp_de-COase-like_dom_sf"/>
</dbReference>
<keyword evidence="1 9" id="KW-0963">Cytoplasm</keyword>
<evidence type="ECO:0000256" key="6">
    <source>
        <dbReference type="ARBA" id="ARBA00023239"/>
    </source>
</evidence>
<evidence type="ECO:0000256" key="5">
    <source>
        <dbReference type="ARBA" id="ARBA00023145"/>
    </source>
</evidence>
<keyword evidence="11" id="KW-1185">Reference proteome</keyword>
<evidence type="ECO:0000256" key="8">
    <source>
        <dbReference type="ARBA" id="ARBA00023317"/>
    </source>
</evidence>
<dbReference type="GO" id="GO:0015940">
    <property type="term" value="P:pantothenate biosynthetic process"/>
    <property type="evidence" value="ECO:0007669"/>
    <property type="project" value="UniProtKB-UniRule"/>
</dbReference>
<evidence type="ECO:0000313" key="11">
    <source>
        <dbReference type="Proteomes" id="UP000010301"/>
    </source>
</evidence>
<dbReference type="PANTHER" id="PTHR21012:SF0">
    <property type="entry name" value="ASPARTATE 1-DECARBOXYLASE"/>
    <property type="match status" value="1"/>
</dbReference>
<dbReference type="SUPFAM" id="SSF50692">
    <property type="entry name" value="ADC-like"/>
    <property type="match status" value="1"/>
</dbReference>
<dbReference type="HOGENOM" id="CLU_115305_0_0_11"/>
<dbReference type="Gene3D" id="2.40.40.20">
    <property type="match status" value="1"/>
</dbReference>
<comment type="caution">
    <text evidence="10">The sequence shown here is derived from an EMBL/GenBank/DDBJ whole genome shotgun (WGS) entry which is preliminary data.</text>
</comment>
<keyword evidence="7 9" id="KW-0704">Schiff base</keyword>
<evidence type="ECO:0000313" key="10">
    <source>
        <dbReference type="EMBL" id="EEH64503.1"/>
    </source>
</evidence>
<reference evidence="10 11" key="1">
    <citation type="submission" date="2009-01" db="EMBL/GenBank/DDBJ databases">
        <authorList>
            <person name="Qin X."/>
            <person name="Bachman B."/>
            <person name="Battles P."/>
            <person name="Bell A."/>
            <person name="Bess C."/>
            <person name="Bickham C."/>
            <person name="Chaboub L."/>
            <person name="Chen D."/>
            <person name="Coyle M."/>
            <person name="Deiros D.R."/>
            <person name="Dinh H."/>
            <person name="Forbes L."/>
            <person name="Fowler G."/>
            <person name="Francisco L."/>
            <person name="Fu Q."/>
            <person name="Gubbala S."/>
            <person name="Hale W."/>
            <person name="Han Y."/>
            <person name="Hemphill L."/>
            <person name="Highlander S.K."/>
            <person name="Hirani K."/>
            <person name="Hogues M."/>
            <person name="Jackson L."/>
            <person name="Jakkamsetti A."/>
            <person name="Javaid M."/>
            <person name="Jiang H."/>
            <person name="Korchina V."/>
            <person name="Kovar C."/>
            <person name="Lara F."/>
            <person name="Lee S."/>
            <person name="Mata R."/>
            <person name="Mathew T."/>
            <person name="Moen C."/>
            <person name="Morales K."/>
            <person name="Munidasa M."/>
            <person name="Nazareth L."/>
            <person name="Ngo R."/>
            <person name="Nguyen L."/>
            <person name="Okwuonu G."/>
            <person name="Ongeri F."/>
            <person name="Patil S."/>
            <person name="Petrosino J."/>
            <person name="Pham C."/>
            <person name="Pham P."/>
            <person name="Pu L.-L."/>
            <person name="Puazo M."/>
            <person name="Raj R."/>
            <person name="Reid J."/>
            <person name="Rouhana J."/>
            <person name="Saada N."/>
            <person name="Shang Y."/>
            <person name="Simmons D."/>
            <person name="Thornton R."/>
            <person name="Warren J."/>
            <person name="Weissenberger G."/>
            <person name="Zhang J."/>
            <person name="Zhang L."/>
            <person name="Zhou C."/>
            <person name="Zhu D."/>
            <person name="Muzny D."/>
            <person name="Worley K."/>
            <person name="Gibbs R."/>
        </authorList>
    </citation>
    <scope>NUCLEOTIDE SEQUENCE [LARGE SCALE GENOMIC DNA]</scope>
    <source>
        <strain evidence="10 11">DSM 15436</strain>
    </source>
</reference>
<dbReference type="OrthoDB" id="9803983at2"/>
<evidence type="ECO:0000256" key="9">
    <source>
        <dbReference type="HAMAP-Rule" id="MF_00446"/>
    </source>
</evidence>
<feature type="active site" description="Schiff-base intermediate with substrate; via pyruvic acid" evidence="9">
    <location>
        <position position="28"/>
    </location>
</feature>
<keyword evidence="5 9" id="KW-0865">Zymogen</keyword>
<dbReference type="InterPro" id="IPR003190">
    <property type="entry name" value="Asp_decarbox"/>
</dbReference>
<name>C0VYK0_9ACTO</name>
<proteinExistence type="inferred from homology"/>
<dbReference type="Proteomes" id="UP000010301">
    <property type="component" value="Unassembled WGS sequence"/>
</dbReference>
<feature type="binding site" evidence="9">
    <location>
        <position position="60"/>
    </location>
    <ligand>
        <name>substrate</name>
    </ligand>
</feature>
<dbReference type="CDD" id="cd06919">
    <property type="entry name" value="Asp_decarbox"/>
    <property type="match status" value="1"/>
</dbReference>
<organism evidence="10 11">
    <name type="scientific">Gleimia coleocanis DSM 15436</name>
    <dbReference type="NCBI Taxonomy" id="525245"/>
    <lineage>
        <taxon>Bacteria</taxon>
        <taxon>Bacillati</taxon>
        <taxon>Actinomycetota</taxon>
        <taxon>Actinomycetes</taxon>
        <taxon>Actinomycetales</taxon>
        <taxon>Actinomycetaceae</taxon>
        <taxon>Gleimia</taxon>
    </lineage>
</organism>
<dbReference type="STRING" id="525245.HMPREF0044_0240"/>
<dbReference type="PANTHER" id="PTHR21012">
    <property type="entry name" value="ASPARTATE 1-DECARBOXYLASE"/>
    <property type="match status" value="1"/>
</dbReference>
<comment type="catalytic activity">
    <reaction evidence="9">
        <text>L-aspartate + H(+) = beta-alanine + CO2</text>
        <dbReference type="Rhea" id="RHEA:19497"/>
        <dbReference type="ChEBI" id="CHEBI:15378"/>
        <dbReference type="ChEBI" id="CHEBI:16526"/>
        <dbReference type="ChEBI" id="CHEBI:29991"/>
        <dbReference type="ChEBI" id="CHEBI:57966"/>
        <dbReference type="EC" id="4.1.1.11"/>
    </reaction>
</comment>
<evidence type="ECO:0000256" key="3">
    <source>
        <dbReference type="ARBA" id="ARBA00022793"/>
    </source>
</evidence>
<comment type="function">
    <text evidence="9">Catalyzes the pyruvoyl-dependent decarboxylation of aspartate to produce beta-alanine.</text>
</comment>
<dbReference type="eggNOG" id="COG0853">
    <property type="taxonomic scope" value="Bacteria"/>
</dbReference>
<dbReference type="NCBIfam" id="TIGR00223">
    <property type="entry name" value="panD"/>
    <property type="match status" value="1"/>
</dbReference>
<dbReference type="UniPathway" id="UPA00028">
    <property type="reaction ID" value="UER00002"/>
</dbReference>
<dbReference type="HAMAP" id="MF_00446">
    <property type="entry name" value="PanD"/>
    <property type="match status" value="1"/>
</dbReference>
<keyword evidence="2 9" id="KW-0566">Pantothenate biosynthesis</keyword>
<comment type="subcellular location">
    <subcellularLocation>
        <location evidence="9">Cytoplasm</location>
    </subcellularLocation>
</comment>
<dbReference type="EMBL" id="ACFG01000004">
    <property type="protein sequence ID" value="EEH64503.1"/>
    <property type="molecule type" value="Genomic_DNA"/>
</dbReference>
<evidence type="ECO:0000256" key="1">
    <source>
        <dbReference type="ARBA" id="ARBA00022490"/>
    </source>
</evidence>
<feature type="binding site" evidence="9">
    <location>
        <begin position="76"/>
        <end position="78"/>
    </location>
    <ligand>
        <name>substrate</name>
    </ligand>
</feature>
<comment type="pathway">
    <text evidence="9">Cofactor biosynthesis; (R)-pantothenate biosynthesis; beta-alanine from L-aspartate: step 1/1.</text>
</comment>
<comment type="subunit">
    <text evidence="9">Heterooctamer of four alpha and four beta subunits.</text>
</comment>
<comment type="PTM">
    <text evidence="9">Is synthesized initially as an inactive proenzyme, which is activated by self-cleavage at a specific serine bond to produce a beta-subunit with a hydroxyl group at its C-terminus and an alpha-subunit with a pyruvoyl group at its N-terminus.</text>
</comment>
<keyword evidence="4 9" id="KW-0068">Autocatalytic cleavage</keyword>
<protein>
    <recommendedName>
        <fullName evidence="9">Aspartate 1-decarboxylase</fullName>
        <ecNumber evidence="9">4.1.1.11</ecNumber>
    </recommendedName>
    <alternativeName>
        <fullName evidence="9">Aspartate alpha-decarboxylase</fullName>
    </alternativeName>
    <component>
        <recommendedName>
            <fullName evidence="9">Aspartate 1-decarboxylase beta chain</fullName>
        </recommendedName>
    </component>
    <component>
        <recommendedName>
            <fullName evidence="9">Aspartate 1-decarboxylase alpha chain</fullName>
        </recommendedName>
    </component>
</protein>
<feature type="active site" description="Proton donor" evidence="9">
    <location>
        <position position="61"/>
    </location>
</feature>
<keyword evidence="3 9" id="KW-0210">Decarboxylase</keyword>
<evidence type="ECO:0000256" key="7">
    <source>
        <dbReference type="ARBA" id="ARBA00023270"/>
    </source>
</evidence>
<comment type="cofactor">
    <cofactor evidence="9">
        <name>pyruvate</name>
        <dbReference type="ChEBI" id="CHEBI:15361"/>
    </cofactor>
    <text evidence="9">Binds 1 pyruvoyl group covalently per subunit.</text>
</comment>